<evidence type="ECO:0000313" key="5">
    <source>
        <dbReference type="Proteomes" id="UP000539642"/>
    </source>
</evidence>
<organism evidence="4 5">
    <name type="scientific">Desulfoprunum benzoelyticum</name>
    <dbReference type="NCBI Taxonomy" id="1506996"/>
    <lineage>
        <taxon>Bacteria</taxon>
        <taxon>Pseudomonadati</taxon>
        <taxon>Thermodesulfobacteriota</taxon>
        <taxon>Desulfobulbia</taxon>
        <taxon>Desulfobulbales</taxon>
        <taxon>Desulfobulbaceae</taxon>
        <taxon>Desulfoprunum</taxon>
    </lineage>
</organism>
<dbReference type="PROSITE" id="PS50975">
    <property type="entry name" value="ATP_GRASP"/>
    <property type="match status" value="1"/>
</dbReference>
<dbReference type="GO" id="GO:0008716">
    <property type="term" value="F:D-alanine-D-alanine ligase activity"/>
    <property type="evidence" value="ECO:0007669"/>
    <property type="project" value="InterPro"/>
</dbReference>
<dbReference type="InterPro" id="IPR011761">
    <property type="entry name" value="ATP-grasp"/>
</dbReference>
<dbReference type="Gene3D" id="3.30.470.20">
    <property type="entry name" value="ATP-grasp fold, B domain"/>
    <property type="match status" value="1"/>
</dbReference>
<dbReference type="PANTHER" id="PTHR21621:SF0">
    <property type="entry name" value="BETA-CITRYLGLUTAMATE SYNTHASE B-RELATED"/>
    <property type="match status" value="1"/>
</dbReference>
<feature type="domain" description="ATP-grasp" evidence="3">
    <location>
        <begin position="290"/>
        <end position="485"/>
    </location>
</feature>
<comment type="caution">
    <text evidence="4">The sequence shown here is derived from an EMBL/GenBank/DDBJ whole genome shotgun (WGS) entry which is preliminary data.</text>
</comment>
<gene>
    <name evidence="4" type="ORF">HNQ81_003035</name>
</gene>
<dbReference type="InterPro" id="IPR011095">
    <property type="entry name" value="Dala_Dala_lig_C"/>
</dbReference>
<dbReference type="SUPFAM" id="SSF56059">
    <property type="entry name" value="Glutathione synthetase ATP-binding domain-like"/>
    <property type="match status" value="1"/>
</dbReference>
<dbReference type="Pfam" id="PF07478">
    <property type="entry name" value="Dala_Dala_lig_C"/>
    <property type="match status" value="1"/>
</dbReference>
<name>A0A840UWJ7_9BACT</name>
<dbReference type="InterPro" id="IPR025839">
    <property type="entry name" value="RLAN_dom"/>
</dbReference>
<dbReference type="AlphaFoldDB" id="A0A840UWJ7"/>
<dbReference type="PANTHER" id="PTHR21621">
    <property type="entry name" value="RIBOSOMAL PROTEIN S6 MODIFICATION PROTEIN"/>
    <property type="match status" value="1"/>
</dbReference>
<evidence type="ECO:0000313" key="4">
    <source>
        <dbReference type="EMBL" id="MBB5349283.1"/>
    </source>
</evidence>
<keyword evidence="5" id="KW-1185">Reference proteome</keyword>
<evidence type="ECO:0000256" key="1">
    <source>
        <dbReference type="ARBA" id="ARBA00022598"/>
    </source>
</evidence>
<dbReference type="GO" id="GO:0005524">
    <property type="term" value="F:ATP binding"/>
    <property type="evidence" value="ECO:0007669"/>
    <property type="project" value="UniProtKB-UniRule"/>
</dbReference>
<accession>A0A840UWJ7</accession>
<dbReference type="GO" id="GO:0009432">
    <property type="term" value="P:SOS response"/>
    <property type="evidence" value="ECO:0007669"/>
    <property type="project" value="TreeGrafter"/>
</dbReference>
<dbReference type="InterPro" id="IPR013815">
    <property type="entry name" value="ATP_grasp_subdomain_1"/>
</dbReference>
<dbReference type="GO" id="GO:0018169">
    <property type="term" value="F:ribosomal S6-glutamic acid ligase activity"/>
    <property type="evidence" value="ECO:0007669"/>
    <property type="project" value="TreeGrafter"/>
</dbReference>
<dbReference type="GO" id="GO:0005737">
    <property type="term" value="C:cytoplasm"/>
    <property type="evidence" value="ECO:0007669"/>
    <property type="project" value="TreeGrafter"/>
</dbReference>
<sequence length="494" mass="56665">MDKVIVVDNPETWKIRGANLAIVSSHEYLTNPDWAKARKLRVFNLCRSYSYQSKGYYVSLLAEARGHKPIPTVRNLLDVHKPFVIKMVSEDMDSLIQRRLRDLRSDEFVLSVYFGRNLAEKYDDLSNLFYRMFGVPFLRVRFVRSTSRLWHIKSVRTISAKDIPDNHFEFVLRRAEDYFSRKRYGSGKAGTHIGRYAMAILYRDDDPAPPSDWKAIQKFVRYGEKAGFNVDVISARDYSRLLMYDALFIRQNTHVNNETYQFAHQAQREGIALLDYPESILKINNKVYLAELLQSTGVATPKTMIVHRRNRHLVESALKLPCVLKLPDSTFSFGVKKAETSDELEALVESMLKKSELLIAQEFIFTEFDWRIGILDGDPLFACKYLMARNHWQIYNWEAEKGSEVSGGFEGVRLADVSPAILKIAKKAVKPIGPGLYGVDIKTVKGRPIVIEINENPNIDEGVEDFGEGDVVYRRIIDAFMRRIVERTGGGTAL</sequence>
<dbReference type="EMBL" id="JACHEO010000022">
    <property type="protein sequence ID" value="MBB5349283.1"/>
    <property type="molecule type" value="Genomic_DNA"/>
</dbReference>
<evidence type="ECO:0000259" key="3">
    <source>
        <dbReference type="PROSITE" id="PS50975"/>
    </source>
</evidence>
<dbReference type="Proteomes" id="UP000539642">
    <property type="component" value="Unassembled WGS sequence"/>
</dbReference>
<dbReference type="RefSeq" id="WP_183352088.1">
    <property type="nucleotide sequence ID" value="NZ_JACHEO010000022.1"/>
</dbReference>
<reference evidence="4 5" key="1">
    <citation type="submission" date="2020-08" db="EMBL/GenBank/DDBJ databases">
        <title>Genomic Encyclopedia of Type Strains, Phase IV (KMG-IV): sequencing the most valuable type-strain genomes for metagenomic binning, comparative biology and taxonomic classification.</title>
        <authorList>
            <person name="Goeker M."/>
        </authorList>
    </citation>
    <scope>NUCLEOTIDE SEQUENCE [LARGE SCALE GENOMIC DNA]</scope>
    <source>
        <strain evidence="4 5">DSM 28570</strain>
    </source>
</reference>
<evidence type="ECO:0000256" key="2">
    <source>
        <dbReference type="PROSITE-ProRule" id="PRU00409"/>
    </source>
</evidence>
<dbReference type="GO" id="GO:0046872">
    <property type="term" value="F:metal ion binding"/>
    <property type="evidence" value="ECO:0007669"/>
    <property type="project" value="InterPro"/>
</dbReference>
<dbReference type="Pfam" id="PF14401">
    <property type="entry name" value="RLAN"/>
    <property type="match status" value="1"/>
</dbReference>
<protein>
    <submittedName>
        <fullName evidence="4">Glutathione synthase/RimK-type ligase-like ATP-grasp enzyme</fullName>
    </submittedName>
</protein>
<dbReference type="Gene3D" id="3.30.1490.20">
    <property type="entry name" value="ATP-grasp fold, A domain"/>
    <property type="match status" value="1"/>
</dbReference>
<keyword evidence="1 4" id="KW-0436">Ligase</keyword>
<keyword evidence="2" id="KW-0067">ATP-binding</keyword>
<keyword evidence="2" id="KW-0547">Nucleotide-binding</keyword>
<proteinExistence type="predicted"/>